<sequence length="463" mass="51065">MRMRDIRRHGATIAEPDPGAALWHSDVPERYRLQAGDVLMGAVLLSDSAAVALVREQDLPAAASNTTIVLRPTVVLAPEHMRLILAYLRSVVRYLAYGAVGMGRIRPKDLAALALPGSDEPLAAALDDLEAARQQMNNWSAEAADLTASAFADARNMGQARQRIIEAGQILRLRAETAAQLDDFVYIVRTRFPYPIALRWRETEARRSADDLGPAYDAVLETAEILLCYSALVTAALAHSAAIDLTSVAALRSKLANSQGGPGLGEWTAVLQEISGKKKRRGLEAEHPLHELGAFFADETVSAARKRLSGRRNDQSHLRRVDPIDLPGALRESYDDLRLLLTRARFLADWPLNQITSVTWNAFRDQATVGYRRLMGDHAVVPTETMQYPSSALETGSLYLADRDHRPHLLRPFLTGQICPICRTWSTFHADKGDHKLVLKSLEHGHCLPDPPDTEPLRQAGLL</sequence>
<name>A0A4U0RHT9_9ACTN</name>
<dbReference type="Proteomes" id="UP000305778">
    <property type="component" value="Unassembled WGS sequence"/>
</dbReference>
<keyword evidence="2" id="KW-0540">Nuclease</keyword>
<dbReference type="GO" id="GO:0004519">
    <property type="term" value="F:endonuclease activity"/>
    <property type="evidence" value="ECO:0007669"/>
    <property type="project" value="UniProtKB-KW"/>
</dbReference>
<keyword evidence="2" id="KW-0255">Endonuclease</keyword>
<comment type="caution">
    <text evidence="2">The sequence shown here is derived from an EMBL/GenBank/DDBJ whole genome shotgun (WGS) entry which is preliminary data.</text>
</comment>
<organism evidence="2 3">
    <name type="scientific">Actinacidiphila oryziradicis</name>
    <dbReference type="NCBI Taxonomy" id="2571141"/>
    <lineage>
        <taxon>Bacteria</taxon>
        <taxon>Bacillati</taxon>
        <taxon>Actinomycetota</taxon>
        <taxon>Actinomycetes</taxon>
        <taxon>Kitasatosporales</taxon>
        <taxon>Streptomycetaceae</taxon>
        <taxon>Actinacidiphila</taxon>
    </lineage>
</organism>
<dbReference type="OrthoDB" id="4775523at2"/>
<evidence type="ECO:0000256" key="1">
    <source>
        <dbReference type="SAM" id="Coils"/>
    </source>
</evidence>
<proteinExistence type="predicted"/>
<keyword evidence="2" id="KW-0378">Hydrolase</keyword>
<reference evidence="2 3" key="1">
    <citation type="submission" date="2019-04" db="EMBL/GenBank/DDBJ databases">
        <title>Streptomyces oryziradicis sp. nov., a novel actinomycete isolated from rhizosphere soil of rice (Oryza sativa L.).</title>
        <authorList>
            <person name="Li C."/>
        </authorList>
    </citation>
    <scope>NUCLEOTIDE SEQUENCE [LARGE SCALE GENOMIC DNA]</scope>
    <source>
        <strain evidence="2 3">NEAU-C40</strain>
    </source>
</reference>
<dbReference type="EMBL" id="SUMC01000204">
    <property type="protein sequence ID" value="TJZ94716.1"/>
    <property type="molecule type" value="Genomic_DNA"/>
</dbReference>
<evidence type="ECO:0000313" key="3">
    <source>
        <dbReference type="Proteomes" id="UP000305778"/>
    </source>
</evidence>
<keyword evidence="3" id="KW-1185">Reference proteome</keyword>
<evidence type="ECO:0000313" key="2">
    <source>
        <dbReference type="EMBL" id="TJZ94716.1"/>
    </source>
</evidence>
<accession>A0A4U0RHT9</accession>
<gene>
    <name evidence="2" type="ORF">FCI23_53095</name>
</gene>
<feature type="coiled-coil region" evidence="1">
    <location>
        <begin position="122"/>
        <end position="149"/>
    </location>
</feature>
<dbReference type="AlphaFoldDB" id="A0A4U0RHT9"/>
<keyword evidence="1" id="KW-0175">Coiled coil</keyword>
<protein>
    <submittedName>
        <fullName evidence="2">Restriction endonuclease</fullName>
    </submittedName>
</protein>